<evidence type="ECO:0000259" key="8">
    <source>
        <dbReference type="Pfam" id="PF05504"/>
    </source>
</evidence>
<evidence type="ECO:0000256" key="1">
    <source>
        <dbReference type="ARBA" id="ARBA00004635"/>
    </source>
</evidence>
<dbReference type="InterPro" id="IPR057336">
    <property type="entry name" value="GerAC_N"/>
</dbReference>
<dbReference type="PROSITE" id="PS51257">
    <property type="entry name" value="PROKAR_LIPOPROTEIN"/>
    <property type="match status" value="1"/>
</dbReference>
<dbReference type="Proteomes" id="UP001208017">
    <property type="component" value="Unassembled WGS sequence"/>
</dbReference>
<comment type="caution">
    <text evidence="10">The sequence shown here is derived from an EMBL/GenBank/DDBJ whole genome shotgun (WGS) entry which is preliminary data.</text>
</comment>
<dbReference type="Pfam" id="PF25198">
    <property type="entry name" value="Spore_GerAC_N"/>
    <property type="match status" value="1"/>
</dbReference>
<feature type="domain" description="Spore germination GerAC-like C-terminal" evidence="8">
    <location>
        <begin position="219"/>
        <end position="373"/>
    </location>
</feature>
<reference evidence="10 11" key="1">
    <citation type="submission" date="2022-11" db="EMBL/GenBank/DDBJ databases">
        <title>Study of microbial diversity in lake waters.</title>
        <authorList>
            <person name="Zhang J."/>
        </authorList>
    </citation>
    <scope>NUCLEOTIDE SEQUENCE [LARGE SCALE GENOMIC DNA]</scope>
    <source>
        <strain evidence="10 11">DT12</strain>
    </source>
</reference>
<evidence type="ECO:0000256" key="5">
    <source>
        <dbReference type="ARBA" id="ARBA00023136"/>
    </source>
</evidence>
<evidence type="ECO:0000313" key="10">
    <source>
        <dbReference type="EMBL" id="MCX7568763.1"/>
    </source>
</evidence>
<keyword evidence="7" id="KW-0449">Lipoprotein</keyword>
<comment type="subcellular location">
    <subcellularLocation>
        <location evidence="1">Membrane</location>
        <topology evidence="1">Lipid-anchor</topology>
    </subcellularLocation>
</comment>
<dbReference type="PANTHER" id="PTHR35789">
    <property type="entry name" value="SPORE GERMINATION PROTEIN B3"/>
    <property type="match status" value="1"/>
</dbReference>
<organism evidence="10 11">
    <name type="scientific">Tumebacillus lacus</name>
    <dbReference type="NCBI Taxonomy" id="2995335"/>
    <lineage>
        <taxon>Bacteria</taxon>
        <taxon>Bacillati</taxon>
        <taxon>Bacillota</taxon>
        <taxon>Bacilli</taxon>
        <taxon>Bacillales</taxon>
        <taxon>Alicyclobacillaceae</taxon>
        <taxon>Tumebacillus</taxon>
    </lineage>
</organism>
<keyword evidence="4" id="KW-0732">Signal</keyword>
<dbReference type="InterPro" id="IPR008844">
    <property type="entry name" value="Spore_GerAC-like"/>
</dbReference>
<evidence type="ECO:0000256" key="7">
    <source>
        <dbReference type="ARBA" id="ARBA00023288"/>
    </source>
</evidence>
<evidence type="ECO:0000259" key="9">
    <source>
        <dbReference type="Pfam" id="PF25198"/>
    </source>
</evidence>
<evidence type="ECO:0000313" key="11">
    <source>
        <dbReference type="Proteomes" id="UP001208017"/>
    </source>
</evidence>
<dbReference type="RefSeq" id="WP_267150002.1">
    <property type="nucleotide sequence ID" value="NZ_JAPMLT010000001.1"/>
</dbReference>
<keyword evidence="6" id="KW-0564">Palmitate</keyword>
<evidence type="ECO:0000256" key="4">
    <source>
        <dbReference type="ARBA" id="ARBA00022729"/>
    </source>
</evidence>
<accession>A0ABT3WYJ6</accession>
<proteinExistence type="inferred from homology"/>
<dbReference type="EMBL" id="JAPMLT010000001">
    <property type="protein sequence ID" value="MCX7568763.1"/>
    <property type="molecule type" value="Genomic_DNA"/>
</dbReference>
<keyword evidence="3" id="KW-0309">Germination</keyword>
<evidence type="ECO:0000256" key="2">
    <source>
        <dbReference type="ARBA" id="ARBA00007886"/>
    </source>
</evidence>
<name>A0ABT3WYJ6_9BACL</name>
<dbReference type="PANTHER" id="PTHR35789:SF1">
    <property type="entry name" value="SPORE GERMINATION PROTEIN B3"/>
    <property type="match status" value="1"/>
</dbReference>
<dbReference type="InterPro" id="IPR038501">
    <property type="entry name" value="Spore_GerAC_C_sf"/>
</dbReference>
<comment type="similarity">
    <text evidence="2">Belongs to the GerABKC lipoprotein family.</text>
</comment>
<dbReference type="Gene3D" id="3.30.300.210">
    <property type="entry name" value="Nutrient germinant receptor protein C, domain 3"/>
    <property type="match status" value="1"/>
</dbReference>
<feature type="domain" description="Spore germination protein N-terminal" evidence="9">
    <location>
        <begin position="24"/>
        <end position="199"/>
    </location>
</feature>
<protein>
    <submittedName>
        <fullName evidence="10">Ger(X)C family spore germination protein</fullName>
    </submittedName>
</protein>
<keyword evidence="5" id="KW-0472">Membrane</keyword>
<dbReference type="Pfam" id="PF05504">
    <property type="entry name" value="Spore_GerAC"/>
    <property type="match status" value="1"/>
</dbReference>
<dbReference type="InterPro" id="IPR046953">
    <property type="entry name" value="Spore_GerAC-like_C"/>
</dbReference>
<evidence type="ECO:0000256" key="6">
    <source>
        <dbReference type="ARBA" id="ARBA00023139"/>
    </source>
</evidence>
<keyword evidence="11" id="KW-1185">Reference proteome</keyword>
<evidence type="ECO:0000256" key="3">
    <source>
        <dbReference type="ARBA" id="ARBA00022544"/>
    </source>
</evidence>
<sequence length="384" mass="43681">MRGRLLRGGLLVLALSVMVTGCWDAKELEQMIYLNALGFDYKDGEYTTYAQIVNFSNLGKQEGGARMPEEVWVGRGYGSTIDIATDNLYPSSQQRISWAHVKGVVLSEAALKTGQYDEMFDSFNRYPEIRHEMSFYATKESLEKLLTAKPILNQSAFYTRLINPKDIYRQYSLIKPLTIRELGKYLHEPASTMAVPFLRVNSERWKANEKGHPVMEVDGAAFVKNKKYKGSLDRVKLIGMRWVQKGSSRAPVYLRNEKGPVGVLALLKPKCKIKYRIVDGKPRFSLQIKASGPVIERIQAVDEKELIKLGTKKVEEEVRGLYREGLAIQADVLGLEETLYRKDPKLWKKLTKGGDLPLDEQMLENIEVKVKLVSTGKMKLNSFY</sequence>
<gene>
    <name evidence="10" type="ORF">OS242_02100</name>
</gene>
<dbReference type="NCBIfam" id="TIGR02887">
    <property type="entry name" value="spore_ger_x_C"/>
    <property type="match status" value="1"/>
</dbReference>